<evidence type="ECO:0000313" key="8">
    <source>
        <dbReference type="EMBL" id="EPZ13881.1"/>
    </source>
</evidence>
<evidence type="ECO:0000256" key="3">
    <source>
        <dbReference type="ARBA" id="ARBA00012929"/>
    </source>
</evidence>
<dbReference type="NCBIfam" id="NF007440">
    <property type="entry name" value="PRK09987.1"/>
    <property type="match status" value="1"/>
</dbReference>
<dbReference type="InterPro" id="IPR029903">
    <property type="entry name" value="RmlD-like-bd"/>
</dbReference>
<name>S9ZH00_9RHOO</name>
<keyword evidence="6" id="KW-0521">NADP</keyword>
<dbReference type="STRING" id="1348657.M622_07875"/>
<dbReference type="UniPathway" id="UPA00124"/>
<protein>
    <recommendedName>
        <fullName evidence="4 6">dTDP-4-dehydrorhamnose reductase</fullName>
        <ecNumber evidence="3 6">1.1.1.133</ecNumber>
    </recommendedName>
</protein>
<comment type="function">
    <text evidence="6">Catalyzes the reduction of dTDP-6-deoxy-L-lyxo-4-hexulose to yield dTDP-L-rhamnose.</text>
</comment>
<dbReference type="Gene3D" id="3.90.25.10">
    <property type="entry name" value="UDP-galactose 4-epimerase, domain 1"/>
    <property type="match status" value="1"/>
</dbReference>
<evidence type="ECO:0000313" key="9">
    <source>
        <dbReference type="Proteomes" id="UP000015455"/>
    </source>
</evidence>
<organism evidence="8 9">
    <name type="scientific">Thauera terpenica 58Eu</name>
    <dbReference type="NCBI Taxonomy" id="1348657"/>
    <lineage>
        <taxon>Bacteria</taxon>
        <taxon>Pseudomonadati</taxon>
        <taxon>Pseudomonadota</taxon>
        <taxon>Betaproteobacteria</taxon>
        <taxon>Rhodocyclales</taxon>
        <taxon>Zoogloeaceae</taxon>
        <taxon>Thauera</taxon>
    </lineage>
</organism>
<dbReference type="Gene3D" id="3.40.50.720">
    <property type="entry name" value="NAD(P)-binding Rossmann-like Domain"/>
    <property type="match status" value="1"/>
</dbReference>
<dbReference type="PATRIC" id="fig|1348657.5.peg.3605"/>
<dbReference type="InterPro" id="IPR036291">
    <property type="entry name" value="NAD(P)-bd_dom_sf"/>
</dbReference>
<keyword evidence="6" id="KW-0560">Oxidoreductase</keyword>
<sequence length="295" mass="31948">MKILLLGKNGQVGWEAQRALAPLGELVALDRHGSDGLCGDLEQVDALADTVRRLAPDVIVNAAAYTAVDKAEQEAERARAINADAVAMLARQAHELGALLVHYSTDYVFDGSGAQPWREDDAPAPLSVYGATKLAGEQAIRHSHCEHLIFRTSWVYAARGGNFARTMLRLAAEREQLSVIDDQIGAPTGAELIADVSAHAIRSTLKDRSLCGTYHLAAAGHTSWHAYASFVIDRARRSGAALAVQKITPIPTTSYPTPATRPLNSRLDTQRLRSRFGLHLADWRDGVTRMLAEIG</sequence>
<dbReference type="Pfam" id="PF04321">
    <property type="entry name" value="RmlD_sub_bind"/>
    <property type="match status" value="1"/>
</dbReference>
<proteinExistence type="inferred from homology"/>
<comment type="cofactor">
    <cofactor evidence="6">
        <name>Mg(2+)</name>
        <dbReference type="ChEBI" id="CHEBI:18420"/>
    </cofactor>
    <text evidence="6">Binds 1 Mg(2+) ion per monomer.</text>
</comment>
<dbReference type="GO" id="GO:0008831">
    <property type="term" value="F:dTDP-4-dehydrorhamnose reductase activity"/>
    <property type="evidence" value="ECO:0007669"/>
    <property type="project" value="UniProtKB-EC"/>
</dbReference>
<comment type="caution">
    <text evidence="8">The sequence shown here is derived from an EMBL/GenBank/DDBJ whole genome shotgun (WGS) entry which is preliminary data.</text>
</comment>
<dbReference type="EC" id="1.1.1.133" evidence="3 6"/>
<dbReference type="PANTHER" id="PTHR10491">
    <property type="entry name" value="DTDP-4-DEHYDRORHAMNOSE REDUCTASE"/>
    <property type="match status" value="1"/>
</dbReference>
<accession>S9ZH00</accession>
<comment type="catalytic activity">
    <reaction evidence="5 6">
        <text>dTDP-beta-L-rhamnose + NADP(+) = dTDP-4-dehydro-beta-L-rhamnose + NADPH + H(+)</text>
        <dbReference type="Rhea" id="RHEA:21796"/>
        <dbReference type="ChEBI" id="CHEBI:15378"/>
        <dbReference type="ChEBI" id="CHEBI:57510"/>
        <dbReference type="ChEBI" id="CHEBI:57783"/>
        <dbReference type="ChEBI" id="CHEBI:58349"/>
        <dbReference type="ChEBI" id="CHEBI:62830"/>
        <dbReference type="EC" id="1.1.1.133"/>
    </reaction>
</comment>
<dbReference type="eggNOG" id="COG1091">
    <property type="taxonomic scope" value="Bacteria"/>
</dbReference>
<dbReference type="InterPro" id="IPR005913">
    <property type="entry name" value="dTDP_dehydrorham_reduct"/>
</dbReference>
<dbReference type="Proteomes" id="UP000015455">
    <property type="component" value="Unassembled WGS sequence"/>
</dbReference>
<evidence type="ECO:0000256" key="2">
    <source>
        <dbReference type="ARBA" id="ARBA00010944"/>
    </source>
</evidence>
<dbReference type="RefSeq" id="WP_021250987.1">
    <property type="nucleotide sequence ID" value="NZ_ATJV01000114.1"/>
</dbReference>
<dbReference type="EMBL" id="ATJV01000114">
    <property type="protein sequence ID" value="EPZ13881.1"/>
    <property type="molecule type" value="Genomic_DNA"/>
</dbReference>
<feature type="domain" description="RmlD-like substrate binding" evidence="7">
    <location>
        <begin position="1"/>
        <end position="293"/>
    </location>
</feature>
<dbReference type="AlphaFoldDB" id="S9ZH00"/>
<comment type="pathway">
    <text evidence="1 6">Carbohydrate biosynthesis; dTDP-L-rhamnose biosynthesis.</text>
</comment>
<dbReference type="PANTHER" id="PTHR10491:SF4">
    <property type="entry name" value="METHIONINE ADENOSYLTRANSFERASE 2 SUBUNIT BETA"/>
    <property type="match status" value="1"/>
</dbReference>
<evidence type="ECO:0000256" key="4">
    <source>
        <dbReference type="ARBA" id="ARBA00017099"/>
    </source>
</evidence>
<dbReference type="SUPFAM" id="SSF51735">
    <property type="entry name" value="NAD(P)-binding Rossmann-fold domains"/>
    <property type="match status" value="1"/>
</dbReference>
<dbReference type="CDD" id="cd05254">
    <property type="entry name" value="dTDP_HR_like_SDR_e"/>
    <property type="match status" value="1"/>
</dbReference>
<dbReference type="GO" id="GO:0005829">
    <property type="term" value="C:cytosol"/>
    <property type="evidence" value="ECO:0007669"/>
    <property type="project" value="TreeGrafter"/>
</dbReference>
<dbReference type="NCBIfam" id="TIGR01214">
    <property type="entry name" value="rmlD"/>
    <property type="match status" value="1"/>
</dbReference>
<evidence type="ECO:0000256" key="6">
    <source>
        <dbReference type="RuleBase" id="RU364082"/>
    </source>
</evidence>
<comment type="similarity">
    <text evidence="2 6">Belongs to the dTDP-4-dehydrorhamnose reductase family.</text>
</comment>
<dbReference type="GO" id="GO:0019305">
    <property type="term" value="P:dTDP-rhamnose biosynthetic process"/>
    <property type="evidence" value="ECO:0007669"/>
    <property type="project" value="UniProtKB-UniPathway"/>
</dbReference>
<keyword evidence="9" id="KW-1185">Reference proteome</keyword>
<evidence type="ECO:0000259" key="7">
    <source>
        <dbReference type="Pfam" id="PF04321"/>
    </source>
</evidence>
<reference evidence="8 9" key="1">
    <citation type="submission" date="2013-06" db="EMBL/GenBank/DDBJ databases">
        <title>Draft genome sequence of Thauera terpenica.</title>
        <authorList>
            <person name="Liu B."/>
            <person name="Frostegard A.H."/>
            <person name="Shapleigh J.P."/>
        </authorList>
    </citation>
    <scope>NUCLEOTIDE SEQUENCE [LARGE SCALE GENOMIC DNA]</scope>
    <source>
        <strain evidence="8 9">58Eu</strain>
    </source>
</reference>
<evidence type="ECO:0000256" key="5">
    <source>
        <dbReference type="ARBA" id="ARBA00048200"/>
    </source>
</evidence>
<evidence type="ECO:0000256" key="1">
    <source>
        <dbReference type="ARBA" id="ARBA00004781"/>
    </source>
</evidence>
<gene>
    <name evidence="8" type="ORF">M622_07875</name>
</gene>
<dbReference type="OrthoDB" id="9803892at2"/>